<dbReference type="SUPFAM" id="SSF56436">
    <property type="entry name" value="C-type lectin-like"/>
    <property type="match status" value="1"/>
</dbReference>
<dbReference type="SUPFAM" id="SSF47413">
    <property type="entry name" value="lambda repressor-like DNA-binding domains"/>
    <property type="match status" value="1"/>
</dbReference>
<sequence>MTGVPRWTGREIRALRTALRMNGRSFADAVGVSHRMLVRWEAGGEAVVPRAGNQAALDTMLATAGRAVQERFAALNTAAAAAAEDARAEQLLRRETQYTKSPVDGKLMVPVEEGIYLAGPAGTPTWTAAYLIDVYPTTNADYERFIRATGHPAPRHWPNGRCPADIFDHPVVWVTWSDAAAYAQWAGKTLPTSQQWEKAARGPKGNPYPWGDAPTAAKCNVHDSGIGRTTPVSRYQSGVSPYGAYDMCGNVWEWTATEPEPGRHELKGSAFTSPFTRAAPALFNDAADRMSDNDTGFRCASPA</sequence>
<evidence type="ECO:0000313" key="3">
    <source>
        <dbReference type="Proteomes" id="UP000182375"/>
    </source>
</evidence>
<dbReference type="Gene3D" id="1.10.260.40">
    <property type="entry name" value="lambda repressor-like DNA-binding domains"/>
    <property type="match status" value="1"/>
</dbReference>
<dbReference type="STRING" id="67331.SAMN04490357_0179"/>
<dbReference type="Proteomes" id="UP000182375">
    <property type="component" value="Unassembled WGS sequence"/>
</dbReference>
<dbReference type="GO" id="GO:0120147">
    <property type="term" value="F:formylglycine-generating oxidase activity"/>
    <property type="evidence" value="ECO:0007669"/>
    <property type="project" value="TreeGrafter"/>
</dbReference>
<reference evidence="2 3" key="1">
    <citation type="submission" date="2016-10" db="EMBL/GenBank/DDBJ databases">
        <authorList>
            <person name="de Groot N.N."/>
        </authorList>
    </citation>
    <scope>NUCLEOTIDE SEQUENCE [LARGE SCALE GENOMIC DNA]</scope>
    <source>
        <strain evidence="2 3">DSM 40306</strain>
    </source>
</reference>
<dbReference type="GO" id="GO:0003677">
    <property type="term" value="F:DNA binding"/>
    <property type="evidence" value="ECO:0007669"/>
    <property type="project" value="InterPro"/>
</dbReference>
<dbReference type="GeneID" id="95509491"/>
<gene>
    <name evidence="2" type="ORF">SAMN04490357_0179</name>
</gene>
<name>A0A1H4IC33_9ACTN</name>
<dbReference type="InterPro" id="IPR001387">
    <property type="entry name" value="Cro/C1-type_HTH"/>
</dbReference>
<dbReference type="PANTHER" id="PTHR23150:SF19">
    <property type="entry name" value="FORMYLGLYCINE-GENERATING ENZYME"/>
    <property type="match status" value="1"/>
</dbReference>
<dbReference type="InterPro" id="IPR005532">
    <property type="entry name" value="SUMF_dom"/>
</dbReference>
<protein>
    <submittedName>
        <fullName evidence="2">Formylglycine-generating enzyme, required for sulfatase activity, contains SUMF1/FGE domain</fullName>
    </submittedName>
</protein>
<dbReference type="InterPro" id="IPR042095">
    <property type="entry name" value="SUMF_sf"/>
</dbReference>
<accession>A0A1H4IC33</accession>
<organism evidence="2 3">
    <name type="scientific">Streptomyces misionensis</name>
    <dbReference type="NCBI Taxonomy" id="67331"/>
    <lineage>
        <taxon>Bacteria</taxon>
        <taxon>Bacillati</taxon>
        <taxon>Actinomycetota</taxon>
        <taxon>Actinomycetes</taxon>
        <taxon>Kitasatosporales</taxon>
        <taxon>Streptomycetaceae</taxon>
        <taxon>Streptomyces</taxon>
    </lineage>
</organism>
<dbReference type="Pfam" id="PF03781">
    <property type="entry name" value="FGE-sulfatase"/>
    <property type="match status" value="1"/>
</dbReference>
<dbReference type="CDD" id="cd00093">
    <property type="entry name" value="HTH_XRE"/>
    <property type="match status" value="1"/>
</dbReference>
<evidence type="ECO:0000259" key="1">
    <source>
        <dbReference type="Pfam" id="PF03781"/>
    </source>
</evidence>
<dbReference type="PANTHER" id="PTHR23150">
    <property type="entry name" value="SULFATASE MODIFYING FACTOR 1, 2"/>
    <property type="match status" value="1"/>
</dbReference>
<proteinExistence type="predicted"/>
<dbReference type="InterPro" id="IPR010982">
    <property type="entry name" value="Lambda_DNA-bd_dom_sf"/>
</dbReference>
<dbReference type="RefSeq" id="WP_074990039.1">
    <property type="nucleotide sequence ID" value="NZ_FNTD01000003.1"/>
</dbReference>
<evidence type="ECO:0000313" key="2">
    <source>
        <dbReference type="EMBL" id="SEB31581.1"/>
    </source>
</evidence>
<dbReference type="InterPro" id="IPR051043">
    <property type="entry name" value="Sulfatase_Mod_Factor_Kinase"/>
</dbReference>
<feature type="domain" description="Sulfatase-modifying factor enzyme-like" evidence="1">
    <location>
        <begin position="119"/>
        <end position="300"/>
    </location>
</feature>
<dbReference type="InterPro" id="IPR016187">
    <property type="entry name" value="CTDL_fold"/>
</dbReference>
<dbReference type="AlphaFoldDB" id="A0A1H4IC33"/>
<dbReference type="EMBL" id="FNTD01000003">
    <property type="protein sequence ID" value="SEB31581.1"/>
    <property type="molecule type" value="Genomic_DNA"/>
</dbReference>
<dbReference type="Gene3D" id="3.90.1580.10">
    <property type="entry name" value="paralog of FGE (formylglycine-generating enzyme)"/>
    <property type="match status" value="1"/>
</dbReference>